<dbReference type="PANTHER" id="PTHR43386:SF26">
    <property type="entry name" value="ABC TRANSPORTER PERMEASE PROTEIN"/>
    <property type="match status" value="1"/>
</dbReference>
<comment type="caution">
    <text evidence="4">The sequence shown here is derived from an EMBL/GenBank/DDBJ whole genome shotgun (WGS) entry which is preliminary data.</text>
</comment>
<dbReference type="Proteomes" id="UP001208624">
    <property type="component" value="Unassembled WGS sequence"/>
</dbReference>
<dbReference type="Pfam" id="PF12911">
    <property type="entry name" value="OppC_N"/>
    <property type="match status" value="1"/>
</dbReference>
<dbReference type="InterPro" id="IPR050366">
    <property type="entry name" value="BP-dependent_transpt_permease"/>
</dbReference>
<evidence type="ECO:0000256" key="1">
    <source>
        <dbReference type="ARBA" id="ARBA00004651"/>
    </source>
</evidence>
<proteinExistence type="predicted"/>
<dbReference type="InterPro" id="IPR025966">
    <property type="entry name" value="OppC_N"/>
</dbReference>
<feature type="non-terminal residue" evidence="4">
    <location>
        <position position="68"/>
    </location>
</feature>
<gene>
    <name evidence="4" type="ORF">OFN31_29330</name>
</gene>
<protein>
    <submittedName>
        <fullName evidence="4">ABC transporter permease</fullName>
    </submittedName>
</protein>
<organism evidence="4 5">
    <name type="scientific">Escherichia coli</name>
    <dbReference type="NCBI Taxonomy" id="562"/>
    <lineage>
        <taxon>Bacteria</taxon>
        <taxon>Pseudomonadati</taxon>
        <taxon>Pseudomonadota</taxon>
        <taxon>Gammaproteobacteria</taxon>
        <taxon>Enterobacterales</taxon>
        <taxon>Enterobacteriaceae</taxon>
        <taxon>Escherichia</taxon>
    </lineage>
</organism>
<evidence type="ECO:0000313" key="4">
    <source>
        <dbReference type="EMBL" id="MCV5625747.1"/>
    </source>
</evidence>
<accession>A0AAP3A5Y0</accession>
<dbReference type="PANTHER" id="PTHR43386">
    <property type="entry name" value="OLIGOPEPTIDE TRANSPORT SYSTEM PERMEASE PROTEIN APPC"/>
    <property type="match status" value="1"/>
</dbReference>
<name>A0AAP3A5Y0_ECOLX</name>
<evidence type="ECO:0000256" key="2">
    <source>
        <dbReference type="ARBA" id="ARBA00022448"/>
    </source>
</evidence>
<sequence>MFSFAVFVVFVLAALLAPWLAPHNVYDQTSFDLMDAELPPSWLEGGEERFWLGTDNQGRDIWSTILYG</sequence>
<reference evidence="4" key="1">
    <citation type="submission" date="2023-06" db="EMBL/GenBank/DDBJ databases">
        <title>Deciphering the underlying mechanisms mediating the transmission of blaNDM gene from human to animals in China.</title>
        <authorList>
            <person name="Chen K."/>
            <person name="Chen S."/>
        </authorList>
    </citation>
    <scope>NUCLEOTIDE SEQUENCE</scope>
    <source>
        <strain evidence="4">1199</strain>
    </source>
</reference>
<dbReference type="AlphaFoldDB" id="A0AAP3A5Y0"/>
<dbReference type="EMBL" id="JAOVKC010000773">
    <property type="protein sequence ID" value="MCV5625747.1"/>
    <property type="molecule type" value="Genomic_DNA"/>
</dbReference>
<evidence type="ECO:0000259" key="3">
    <source>
        <dbReference type="Pfam" id="PF12911"/>
    </source>
</evidence>
<feature type="domain" description="Oligopeptide transport permease C-like N-terminal" evidence="3">
    <location>
        <begin position="1"/>
        <end position="40"/>
    </location>
</feature>
<dbReference type="GO" id="GO:0005886">
    <property type="term" value="C:plasma membrane"/>
    <property type="evidence" value="ECO:0007669"/>
    <property type="project" value="UniProtKB-SubCell"/>
</dbReference>
<keyword evidence="2" id="KW-0813">Transport</keyword>
<comment type="subcellular location">
    <subcellularLocation>
        <location evidence="1">Cell membrane</location>
        <topology evidence="1">Multi-pass membrane protein</topology>
    </subcellularLocation>
</comment>
<evidence type="ECO:0000313" key="5">
    <source>
        <dbReference type="Proteomes" id="UP001208624"/>
    </source>
</evidence>